<name>A0A830DYU0_9EURY</name>
<dbReference type="Proteomes" id="UP000646833">
    <property type="component" value="Unassembled WGS sequence"/>
</dbReference>
<dbReference type="EMBL" id="BMCI01000010">
    <property type="protein sequence ID" value="GGC72473.1"/>
    <property type="molecule type" value="Genomic_DNA"/>
</dbReference>
<dbReference type="AlphaFoldDB" id="A0A830DYU0"/>
<gene>
    <name evidence="1" type="ORF">GCM10007209_38010</name>
</gene>
<protein>
    <submittedName>
        <fullName evidence="1">Uncharacterized protein</fullName>
    </submittedName>
</protein>
<reference evidence="1" key="1">
    <citation type="journal article" date="2014" name="Int. J. Syst. Evol. Microbiol.">
        <title>Complete genome sequence of Corynebacterium casei LMG S-19264T (=DSM 44701T), isolated from a smear-ripened cheese.</title>
        <authorList>
            <consortium name="US DOE Joint Genome Institute (JGI-PGF)"/>
            <person name="Walter F."/>
            <person name="Albersmeier A."/>
            <person name="Kalinowski J."/>
            <person name="Ruckert C."/>
        </authorList>
    </citation>
    <scope>NUCLEOTIDE SEQUENCE</scope>
    <source>
        <strain evidence="1">CCM 7217</strain>
    </source>
</reference>
<comment type="caution">
    <text evidence="1">The sequence shown here is derived from an EMBL/GenBank/DDBJ whole genome shotgun (WGS) entry which is preliminary data.</text>
</comment>
<evidence type="ECO:0000313" key="2">
    <source>
        <dbReference type="Proteomes" id="UP000646833"/>
    </source>
</evidence>
<proteinExistence type="predicted"/>
<organism evidence="1 2">
    <name type="scientific">Haloferax sulfurifontis</name>
    <dbReference type="NCBI Taxonomy" id="255616"/>
    <lineage>
        <taxon>Archaea</taxon>
        <taxon>Methanobacteriati</taxon>
        <taxon>Methanobacteriota</taxon>
        <taxon>Stenosarchaea group</taxon>
        <taxon>Halobacteria</taxon>
        <taxon>Halobacteriales</taxon>
        <taxon>Haloferacaceae</taxon>
        <taxon>Haloferax</taxon>
    </lineage>
</organism>
<dbReference type="RefSeq" id="WP_161618814.1">
    <property type="nucleotide sequence ID" value="NZ_BMCI01000010.1"/>
</dbReference>
<sequence length="48" mass="5131">MSDDNSAVAAAKSMLAGYGDLTVEEKHGAIQHAIAELENARRALPEDY</sequence>
<evidence type="ECO:0000313" key="1">
    <source>
        <dbReference type="EMBL" id="GGC72473.1"/>
    </source>
</evidence>
<reference evidence="1" key="2">
    <citation type="submission" date="2020-09" db="EMBL/GenBank/DDBJ databases">
        <authorList>
            <person name="Sun Q."/>
            <person name="Sedlacek I."/>
        </authorList>
    </citation>
    <scope>NUCLEOTIDE SEQUENCE</scope>
    <source>
        <strain evidence="1">CCM 7217</strain>
    </source>
</reference>
<accession>A0A830DYU0</accession>